<accession>R0LG72</accession>
<evidence type="ECO:0000313" key="1">
    <source>
        <dbReference type="EMBL" id="EOB00555.1"/>
    </source>
</evidence>
<gene>
    <name evidence="1" type="ORF">Anapl_11703</name>
</gene>
<reference evidence="2" key="1">
    <citation type="journal article" date="2013" name="Nat. Genet.">
        <title>The duck genome and transcriptome provide insight into an avian influenza virus reservoir species.</title>
        <authorList>
            <person name="Huang Y."/>
            <person name="Li Y."/>
            <person name="Burt D.W."/>
            <person name="Chen H."/>
            <person name="Zhang Y."/>
            <person name="Qian W."/>
            <person name="Kim H."/>
            <person name="Gan S."/>
            <person name="Zhao Y."/>
            <person name="Li J."/>
            <person name="Yi K."/>
            <person name="Feng H."/>
            <person name="Zhu P."/>
            <person name="Li B."/>
            <person name="Liu Q."/>
            <person name="Fairley S."/>
            <person name="Magor K.E."/>
            <person name="Du Z."/>
            <person name="Hu X."/>
            <person name="Goodman L."/>
            <person name="Tafer H."/>
            <person name="Vignal A."/>
            <person name="Lee T."/>
            <person name="Kim K.W."/>
            <person name="Sheng Z."/>
            <person name="An Y."/>
            <person name="Searle S."/>
            <person name="Herrero J."/>
            <person name="Groenen M.A."/>
            <person name="Crooijmans R.P."/>
            <person name="Faraut T."/>
            <person name="Cai Q."/>
            <person name="Webster R.G."/>
            <person name="Aldridge J.R."/>
            <person name="Warren W.C."/>
            <person name="Bartschat S."/>
            <person name="Kehr S."/>
            <person name="Marz M."/>
            <person name="Stadler P.F."/>
            <person name="Smith J."/>
            <person name="Kraus R.H."/>
            <person name="Zhao Y."/>
            <person name="Ren L."/>
            <person name="Fei J."/>
            <person name="Morisson M."/>
            <person name="Kaiser P."/>
            <person name="Griffin D.K."/>
            <person name="Rao M."/>
            <person name="Pitel F."/>
            <person name="Wang J."/>
            <person name="Li N."/>
        </authorList>
    </citation>
    <scope>NUCLEOTIDE SEQUENCE [LARGE SCALE GENOMIC DNA]</scope>
</reference>
<evidence type="ECO:0000313" key="2">
    <source>
        <dbReference type="Proteomes" id="UP000296049"/>
    </source>
</evidence>
<dbReference type="Proteomes" id="UP000296049">
    <property type="component" value="Unassembled WGS sequence"/>
</dbReference>
<sequence>MYEMVVVRLSPDIHVDEQRLMMIEISTIWKRKIHGAGKEKQGGKNVVFLSVMWKGCALAGQHLLPGAAGGQERSPVEARSTKLCCRTLLAPEGRHGQAGLEDRAGSWQYVGQGAGRLVLLQRLETCHLSSPDGRLVLKLKTQILSCMFAEQLLGVTNTINVKLWLETAELIEVCCQAGLHRPVRDITVIDCPGRCAAITEDFILQVNTLSVVASQDLSTASIKREYNLGLCSKARKPGSMTIVTFSSFMECSIGRIQHAAEYRQLSVATGKEGEILYIIPTTEDRFVKSVDQAPLSHVKDKGDCGICWSFDLQLTQRCSSNIITWSETEASNLLLQNQRSFKINKSEVTSGRDQFPGLSPTTEIKIKGRSQYSSDAVRRAGYKWLSATKVIAQEMVEVREMQKELGGCKGLWKGKQRTGSALAPGTGNSSTRCFQGQARNSSNFPFMGMHAHTYAFWGVKKLVSGHSGDMHTHTGLTTVNLELADFLDGILVYKPSH</sequence>
<dbReference type="EMBL" id="KB743183">
    <property type="protein sequence ID" value="EOB00555.1"/>
    <property type="molecule type" value="Genomic_DNA"/>
</dbReference>
<organism evidence="1 2">
    <name type="scientific">Anas platyrhynchos</name>
    <name type="common">Mallard</name>
    <name type="synonym">Anas boschas</name>
    <dbReference type="NCBI Taxonomy" id="8839"/>
    <lineage>
        <taxon>Eukaryota</taxon>
        <taxon>Metazoa</taxon>
        <taxon>Chordata</taxon>
        <taxon>Craniata</taxon>
        <taxon>Vertebrata</taxon>
        <taxon>Euteleostomi</taxon>
        <taxon>Archelosauria</taxon>
        <taxon>Archosauria</taxon>
        <taxon>Dinosauria</taxon>
        <taxon>Saurischia</taxon>
        <taxon>Theropoda</taxon>
        <taxon>Coelurosauria</taxon>
        <taxon>Aves</taxon>
        <taxon>Neognathae</taxon>
        <taxon>Galloanserae</taxon>
        <taxon>Anseriformes</taxon>
        <taxon>Anatidae</taxon>
        <taxon>Anatinae</taxon>
        <taxon>Anas</taxon>
    </lineage>
</organism>
<dbReference type="AlphaFoldDB" id="R0LG72"/>
<protein>
    <submittedName>
        <fullName evidence="1">Uncharacterized protein</fullName>
    </submittedName>
</protein>
<name>R0LG72_ANAPL</name>
<proteinExistence type="predicted"/>
<keyword evidence="2" id="KW-1185">Reference proteome</keyword>